<evidence type="ECO:0000256" key="7">
    <source>
        <dbReference type="ARBA" id="ARBA00023136"/>
    </source>
</evidence>
<evidence type="ECO:0000256" key="4">
    <source>
        <dbReference type="ARBA" id="ARBA00022701"/>
    </source>
</evidence>
<dbReference type="GO" id="GO:0016887">
    <property type="term" value="F:ATP hydrolysis activity"/>
    <property type="evidence" value="ECO:0007669"/>
    <property type="project" value="InterPro"/>
</dbReference>
<evidence type="ECO:0000313" key="16">
    <source>
        <dbReference type="EMBL" id="KAK7805940.1"/>
    </source>
</evidence>
<keyword evidence="2" id="KW-0963">Cytoplasm</keyword>
<dbReference type="InterPro" id="IPR050304">
    <property type="entry name" value="MT-severing_AAA_ATPase"/>
</dbReference>
<feature type="domain" description="MIT" evidence="15">
    <location>
        <begin position="1"/>
        <end position="62"/>
    </location>
</feature>
<dbReference type="InterPro" id="IPR007330">
    <property type="entry name" value="MIT_dom"/>
</dbReference>
<evidence type="ECO:0000256" key="12">
    <source>
        <dbReference type="RuleBase" id="RU003651"/>
    </source>
</evidence>
<dbReference type="InterPro" id="IPR003959">
    <property type="entry name" value="ATPase_AAA_core"/>
</dbReference>
<dbReference type="Gene3D" id="1.20.58.80">
    <property type="entry name" value="Phosphotransferase system, lactose/cellobiose-type IIA subunit"/>
    <property type="match status" value="1"/>
</dbReference>
<evidence type="ECO:0000256" key="1">
    <source>
        <dbReference type="ARBA" id="ARBA00006914"/>
    </source>
</evidence>
<accession>A0AAW0HUU0</accession>
<evidence type="ECO:0000259" key="14">
    <source>
        <dbReference type="SMART" id="SM00382"/>
    </source>
</evidence>
<evidence type="ECO:0000313" key="17">
    <source>
        <dbReference type="Proteomes" id="UP001488838"/>
    </source>
</evidence>
<dbReference type="GO" id="GO:0051301">
    <property type="term" value="P:cell division"/>
    <property type="evidence" value="ECO:0007669"/>
    <property type="project" value="UniProtKB-KW"/>
</dbReference>
<evidence type="ECO:0000256" key="9">
    <source>
        <dbReference type="ARBA" id="ARBA00023235"/>
    </source>
</evidence>
<dbReference type="Pfam" id="PF09336">
    <property type="entry name" value="Vps4_C"/>
    <property type="match status" value="1"/>
</dbReference>
<keyword evidence="3" id="KW-0132">Cell division</keyword>
<dbReference type="GO" id="GO:0005874">
    <property type="term" value="C:microtubule"/>
    <property type="evidence" value="ECO:0007669"/>
    <property type="project" value="UniProtKB-KW"/>
</dbReference>
<reference evidence="16 17" key="1">
    <citation type="journal article" date="2023" name="bioRxiv">
        <title>Conserved and derived expression patterns and positive selection on dental genes reveal complex evolutionary context of ever-growing rodent molars.</title>
        <authorList>
            <person name="Calamari Z.T."/>
            <person name="Song A."/>
            <person name="Cohen E."/>
            <person name="Akter M."/>
            <person name="Roy R.D."/>
            <person name="Hallikas O."/>
            <person name="Christensen M.M."/>
            <person name="Li P."/>
            <person name="Marangoni P."/>
            <person name="Jernvall J."/>
            <person name="Klein O.D."/>
        </authorList>
    </citation>
    <scope>NUCLEOTIDE SEQUENCE [LARGE SCALE GENOMIC DNA]</scope>
    <source>
        <strain evidence="16">V071</strain>
    </source>
</reference>
<dbReference type="PANTHER" id="PTHR23074:SF86">
    <property type="entry name" value="SPASTIN"/>
    <property type="match status" value="1"/>
</dbReference>
<keyword evidence="8" id="KW-0206">Cytoskeleton</keyword>
<dbReference type="GO" id="GO:0005524">
    <property type="term" value="F:ATP binding"/>
    <property type="evidence" value="ECO:0007669"/>
    <property type="project" value="UniProtKB-KW"/>
</dbReference>
<feature type="domain" description="AAA+ ATPase" evidence="14">
    <location>
        <begin position="253"/>
        <end position="373"/>
    </location>
</feature>
<feature type="compositionally biased region" description="Polar residues" evidence="13">
    <location>
        <begin position="109"/>
        <end position="128"/>
    </location>
</feature>
<evidence type="ECO:0000256" key="13">
    <source>
        <dbReference type="SAM" id="MobiDB-lite"/>
    </source>
</evidence>
<dbReference type="PROSITE" id="PS00674">
    <property type="entry name" value="AAA"/>
    <property type="match status" value="1"/>
</dbReference>
<dbReference type="AlphaFoldDB" id="A0AAW0HUU0"/>
<dbReference type="EC" id="5.6.1.1" evidence="11"/>
<evidence type="ECO:0000256" key="11">
    <source>
        <dbReference type="ARBA" id="ARBA00038871"/>
    </source>
</evidence>
<comment type="similarity">
    <text evidence="1 12">Belongs to the AAA ATPase family.</text>
</comment>
<comment type="catalytic activity">
    <reaction evidence="10">
        <text>n ATP + n H2O + a microtubule = n ADP + n phosphate + (n+1) alpha/beta tubulin heterodimers.</text>
        <dbReference type="EC" id="5.6.1.1"/>
    </reaction>
</comment>
<keyword evidence="3" id="KW-0131">Cell cycle</keyword>
<keyword evidence="4" id="KW-0493">Microtubule</keyword>
<dbReference type="Pfam" id="PF17862">
    <property type="entry name" value="AAA_lid_3"/>
    <property type="match status" value="1"/>
</dbReference>
<dbReference type="InterPro" id="IPR027417">
    <property type="entry name" value="P-loop_NTPase"/>
</dbReference>
<feature type="compositionally biased region" description="Polar residues" evidence="13">
    <location>
        <begin position="163"/>
        <end position="174"/>
    </location>
</feature>
<dbReference type="FunFam" id="1.20.58.80:FF:000006">
    <property type="entry name" value="Spastin"/>
    <property type="match status" value="1"/>
</dbReference>
<evidence type="ECO:0000256" key="8">
    <source>
        <dbReference type="ARBA" id="ARBA00023212"/>
    </source>
</evidence>
<dbReference type="GO" id="GO:0051013">
    <property type="term" value="P:microtubule severing"/>
    <property type="evidence" value="ECO:0007669"/>
    <property type="project" value="UniProtKB-ARBA"/>
</dbReference>
<keyword evidence="9" id="KW-0413">Isomerase</keyword>
<dbReference type="Pfam" id="PF00004">
    <property type="entry name" value="AAA"/>
    <property type="match status" value="1"/>
</dbReference>
<dbReference type="InterPro" id="IPR041569">
    <property type="entry name" value="AAA_lid_3"/>
</dbReference>
<dbReference type="SUPFAM" id="SSF52540">
    <property type="entry name" value="P-loop containing nucleoside triphosphate hydrolases"/>
    <property type="match status" value="1"/>
</dbReference>
<evidence type="ECO:0000259" key="15">
    <source>
        <dbReference type="SMART" id="SM00745"/>
    </source>
</evidence>
<dbReference type="GO" id="GO:0008568">
    <property type="term" value="F:microtubule severing ATPase activity"/>
    <property type="evidence" value="ECO:0007669"/>
    <property type="project" value="UniProtKB-EC"/>
</dbReference>
<comment type="caution">
    <text evidence="16">The sequence shown here is derived from an EMBL/GenBank/DDBJ whole genome shotgun (WGS) entry which is preliminary data.</text>
</comment>
<dbReference type="FunFam" id="1.10.8.60:FF:000036">
    <property type="entry name" value="Spastin"/>
    <property type="match status" value="1"/>
</dbReference>
<evidence type="ECO:0000256" key="10">
    <source>
        <dbReference type="ARBA" id="ARBA00036378"/>
    </source>
</evidence>
<feature type="region of interest" description="Disordered" evidence="13">
    <location>
        <begin position="90"/>
        <end position="182"/>
    </location>
</feature>
<dbReference type="Gene3D" id="1.10.8.60">
    <property type="match status" value="1"/>
</dbReference>
<dbReference type="SMART" id="SM00382">
    <property type="entry name" value="AAA"/>
    <property type="match status" value="1"/>
</dbReference>
<keyword evidence="7" id="KW-0472">Membrane</keyword>
<proteinExistence type="inferred from homology"/>
<dbReference type="PANTHER" id="PTHR23074">
    <property type="entry name" value="AAA DOMAIN-CONTAINING"/>
    <property type="match status" value="1"/>
</dbReference>
<dbReference type="InterPro" id="IPR015415">
    <property type="entry name" value="Spast_Vps4_C"/>
</dbReference>
<protein>
    <recommendedName>
        <fullName evidence="11">microtubule-severing ATPase</fullName>
        <ecNumber evidence="11">5.6.1.1</ecNumber>
    </recommendedName>
</protein>
<evidence type="ECO:0000256" key="5">
    <source>
        <dbReference type="ARBA" id="ARBA00022741"/>
    </source>
</evidence>
<keyword evidence="5 12" id="KW-0547">Nucleotide-binding</keyword>
<dbReference type="Gene3D" id="3.40.50.300">
    <property type="entry name" value="P-loop containing nucleotide triphosphate hydrolases"/>
    <property type="match status" value="1"/>
</dbReference>
<dbReference type="Proteomes" id="UP001488838">
    <property type="component" value="Unassembled WGS sequence"/>
</dbReference>
<name>A0AAW0HUU0_MYOGA</name>
<evidence type="ECO:0000256" key="3">
    <source>
        <dbReference type="ARBA" id="ARBA00022618"/>
    </source>
</evidence>
<keyword evidence="17" id="KW-1185">Reference proteome</keyword>
<dbReference type="SMART" id="SM00745">
    <property type="entry name" value="MIT"/>
    <property type="match status" value="1"/>
</dbReference>
<evidence type="ECO:0000256" key="2">
    <source>
        <dbReference type="ARBA" id="ARBA00022490"/>
    </source>
</evidence>
<organism evidence="16 17">
    <name type="scientific">Myodes glareolus</name>
    <name type="common">Bank vole</name>
    <name type="synonym">Clethrionomys glareolus</name>
    <dbReference type="NCBI Taxonomy" id="447135"/>
    <lineage>
        <taxon>Eukaryota</taxon>
        <taxon>Metazoa</taxon>
        <taxon>Chordata</taxon>
        <taxon>Craniata</taxon>
        <taxon>Vertebrata</taxon>
        <taxon>Euteleostomi</taxon>
        <taxon>Mammalia</taxon>
        <taxon>Eutheria</taxon>
        <taxon>Euarchontoglires</taxon>
        <taxon>Glires</taxon>
        <taxon>Rodentia</taxon>
        <taxon>Myomorpha</taxon>
        <taxon>Muroidea</taxon>
        <taxon>Cricetidae</taxon>
        <taxon>Arvicolinae</taxon>
        <taxon>Myodes</taxon>
    </lineage>
</organism>
<dbReference type="EMBL" id="JBBHLL010000321">
    <property type="protein sequence ID" value="KAK7805940.1"/>
    <property type="molecule type" value="Genomic_DNA"/>
</dbReference>
<dbReference type="InterPro" id="IPR003593">
    <property type="entry name" value="AAA+_ATPase"/>
</dbReference>
<evidence type="ECO:0000256" key="6">
    <source>
        <dbReference type="ARBA" id="ARBA00022840"/>
    </source>
</evidence>
<keyword evidence="6 12" id="KW-0067">ATP-binding</keyword>
<sequence length="479" mass="52573">MISIFKAGQKEQAVEWYKKGIEELEKGIAVIVTGQGEQCERARRLQAKMMTNLVMAKDRLQLLEKLQPVLQFSKSQTDVYNDSTNLTCRNGHLQSESGAVPKRKDPLTHASNSLPRSKTVMKSGSTGLSGHHRAPSCSGLSMVSGARQGPGPAASTHKGTPKPNRTNKPSTPTTAVRKKKDLKNFRNVDSNLANLIMNEIVDNGTAVKFDDIAGQELAKQALQEIVILPSLRPEDHGCNQCLFDKLFTGLRAPARGLLLFGPPGNGKTMLAKAVAAESNATFFNISAASLTSKYVGEGEKLVRALFAVARELQPSIIFIAIQKDSILKNEFSRSVQSAGDDRVLVMGATNRPQELDEAVLRRFIKRVYVSLPNEETRLLLLKNLLCKQGSPLTQKELAQLARMTDGYSGSDLTALAKDAALGPIRELKPEQVKNMSASEMRNIRLSDFTESLKKIKRSVSPQTLEAYIRWNKDFGDTTV</sequence>
<gene>
    <name evidence="16" type="ORF">U0070_003806</name>
</gene>
<dbReference type="InterPro" id="IPR003960">
    <property type="entry name" value="ATPase_AAA_CS"/>
</dbReference>